<protein>
    <submittedName>
        <fullName evidence="1">Heavy metal-associated isoprenylated plant protein 39-like isoform X2</fullName>
    </submittedName>
</protein>
<evidence type="ECO:0000313" key="1">
    <source>
        <dbReference type="EMBL" id="KAJ6835181.1"/>
    </source>
</evidence>
<accession>A0AAX6H3N8</accession>
<reference evidence="1" key="1">
    <citation type="journal article" date="2023" name="GigaByte">
        <title>Genome assembly of the bearded iris, Iris pallida Lam.</title>
        <authorList>
            <person name="Bruccoleri R.E."/>
            <person name="Oakeley E.J."/>
            <person name="Faust A.M.E."/>
            <person name="Altorfer M."/>
            <person name="Dessus-Babus S."/>
            <person name="Burckhardt D."/>
            <person name="Oertli M."/>
            <person name="Naumann U."/>
            <person name="Petersen F."/>
            <person name="Wong J."/>
        </authorList>
    </citation>
    <scope>NUCLEOTIDE SEQUENCE</scope>
    <source>
        <strain evidence="1">GSM-AAB239-AS_SAM_17_03QT</strain>
    </source>
</reference>
<evidence type="ECO:0000313" key="2">
    <source>
        <dbReference type="Proteomes" id="UP001140949"/>
    </source>
</evidence>
<sequence>MFGYQRKDRKENSFQTKKIGEKMVPLSTPRIIFLQFFCIYYKNLGGNYLRSKMYYDNIHVLSKCRKRNDENCNFPKKRAKN</sequence>
<gene>
    <name evidence="1" type="ORF">M6B38_124420</name>
</gene>
<name>A0AAX6H3N8_IRIPA</name>
<proteinExistence type="predicted"/>
<keyword evidence="2" id="KW-1185">Reference proteome</keyword>
<organism evidence="1 2">
    <name type="scientific">Iris pallida</name>
    <name type="common">Sweet iris</name>
    <dbReference type="NCBI Taxonomy" id="29817"/>
    <lineage>
        <taxon>Eukaryota</taxon>
        <taxon>Viridiplantae</taxon>
        <taxon>Streptophyta</taxon>
        <taxon>Embryophyta</taxon>
        <taxon>Tracheophyta</taxon>
        <taxon>Spermatophyta</taxon>
        <taxon>Magnoliopsida</taxon>
        <taxon>Liliopsida</taxon>
        <taxon>Asparagales</taxon>
        <taxon>Iridaceae</taxon>
        <taxon>Iridoideae</taxon>
        <taxon>Irideae</taxon>
        <taxon>Iris</taxon>
    </lineage>
</organism>
<dbReference type="AlphaFoldDB" id="A0AAX6H3N8"/>
<dbReference type="Proteomes" id="UP001140949">
    <property type="component" value="Unassembled WGS sequence"/>
</dbReference>
<reference evidence="1" key="2">
    <citation type="submission" date="2023-04" db="EMBL/GenBank/DDBJ databases">
        <authorList>
            <person name="Bruccoleri R.E."/>
            <person name="Oakeley E.J."/>
            <person name="Faust A.-M."/>
            <person name="Dessus-Babus S."/>
            <person name="Altorfer M."/>
            <person name="Burckhardt D."/>
            <person name="Oertli M."/>
            <person name="Naumann U."/>
            <person name="Petersen F."/>
            <person name="Wong J."/>
        </authorList>
    </citation>
    <scope>NUCLEOTIDE SEQUENCE</scope>
    <source>
        <strain evidence="1">GSM-AAB239-AS_SAM_17_03QT</strain>
        <tissue evidence="1">Leaf</tissue>
    </source>
</reference>
<dbReference type="EMBL" id="JANAVB010013597">
    <property type="protein sequence ID" value="KAJ6835181.1"/>
    <property type="molecule type" value="Genomic_DNA"/>
</dbReference>
<comment type="caution">
    <text evidence="1">The sequence shown here is derived from an EMBL/GenBank/DDBJ whole genome shotgun (WGS) entry which is preliminary data.</text>
</comment>